<name>M6D9W0_9LEPT</name>
<sequence length="119" mass="14020">MQEEETDLIREILSLDEKQKQTLYDSLHSSVINNQTRDTVLHLIFTKAIRLLRETGKIRTEETNDTEFAKRIGRLSSRDRQILFDSVCSSVTNQNDKETVLHILFWKASKLLKEKREEN</sequence>
<protein>
    <submittedName>
        <fullName evidence="1">Uncharacterized protein</fullName>
    </submittedName>
</protein>
<evidence type="ECO:0000313" key="1">
    <source>
        <dbReference type="EMBL" id="EMJ95345.1"/>
    </source>
</evidence>
<accession>M6D9W0</accession>
<proteinExistence type="predicted"/>
<reference evidence="1 2" key="1">
    <citation type="submission" date="2013-01" db="EMBL/GenBank/DDBJ databases">
        <authorList>
            <person name="Harkins D.M."/>
            <person name="Durkin A.S."/>
            <person name="Brinkac L.M."/>
            <person name="Haft D.H."/>
            <person name="Selengut J.D."/>
            <person name="Sanka R."/>
            <person name="DePew J."/>
            <person name="Purushe J."/>
            <person name="Galloway R.L."/>
            <person name="Vinetz J.M."/>
            <person name="Sutton G.G."/>
            <person name="Nierman W.C."/>
            <person name="Fouts D.E."/>
        </authorList>
    </citation>
    <scope>NUCLEOTIDE SEQUENCE [LARGE SCALE GENOMIC DNA]</scope>
    <source>
        <strain evidence="1 2">79601</strain>
    </source>
</reference>
<gene>
    <name evidence="1" type="ORF">LEP1GSC194_3522</name>
</gene>
<comment type="caution">
    <text evidence="1">The sequence shown here is derived from an EMBL/GenBank/DDBJ whole genome shotgun (WGS) entry which is preliminary data.</text>
</comment>
<evidence type="ECO:0000313" key="2">
    <source>
        <dbReference type="Proteomes" id="UP000011988"/>
    </source>
</evidence>
<dbReference type="AlphaFoldDB" id="M6D9W0"/>
<dbReference type="PATRIC" id="fig|1218565.3.peg.1867"/>
<dbReference type="Proteomes" id="UP000011988">
    <property type="component" value="Unassembled WGS sequence"/>
</dbReference>
<dbReference type="EMBL" id="ANIK01000035">
    <property type="protein sequence ID" value="EMJ95345.1"/>
    <property type="molecule type" value="Genomic_DNA"/>
</dbReference>
<organism evidence="1 2">
    <name type="scientific">Leptospira alstonii serovar Sichuan str. 79601</name>
    <dbReference type="NCBI Taxonomy" id="1218565"/>
    <lineage>
        <taxon>Bacteria</taxon>
        <taxon>Pseudomonadati</taxon>
        <taxon>Spirochaetota</taxon>
        <taxon>Spirochaetia</taxon>
        <taxon>Leptospirales</taxon>
        <taxon>Leptospiraceae</taxon>
        <taxon>Leptospira</taxon>
    </lineage>
</organism>
<dbReference type="RefSeq" id="WP_020773196.1">
    <property type="nucleotide sequence ID" value="NZ_ANIK01000035.1"/>
</dbReference>